<gene>
    <name evidence="3" type="ORF">NAS2_0895</name>
</gene>
<dbReference type="KEGG" id="ccai:NAS2_0895"/>
<feature type="domain" description="PhoU" evidence="1">
    <location>
        <begin position="137"/>
        <end position="218"/>
    </location>
</feature>
<name>A0A4P2VCP0_9ARCH</name>
<organism evidence="3 4">
    <name type="scientific">Conexivisphaera calida</name>
    <dbReference type="NCBI Taxonomy" id="1874277"/>
    <lineage>
        <taxon>Archaea</taxon>
        <taxon>Nitrososphaerota</taxon>
        <taxon>Conexivisphaeria</taxon>
        <taxon>Conexivisphaerales</taxon>
        <taxon>Conexivisphaeraceae</taxon>
        <taxon>Conexivisphaera</taxon>
    </lineage>
</organism>
<sequence>MGRFTISVTLPKEWIKSTGIGPGDLVSMYVREDGLLVVGPGPTSGSSSGVGRMVKTVRADMCSGPGLLGRVLVALYISGVDEITFVGEPELGDGQVREIRRAAAALNGASVVEESRKRVTVHVLVDPASSQVSRILGRMYELTVEALNGALGALRGGDVNQLRKAMDAGREIDRNYWLAARQLLLAANRPELMRSIGMEGMRQIPGFRTVAKALDDAGVAAAAAAGDLLPMIDGGGGQVAAELATHTEAVLNLYRRSFEGWSTVNTAVANRAVEEAAEVRQRLRGAAVAMAGGSAGAAVVSYLYDLAQVAASSGTVAEMAINRSVIESSDSSCVRDGEHGHG</sequence>
<dbReference type="InterPro" id="IPR026022">
    <property type="entry name" value="PhoU_dom"/>
</dbReference>
<evidence type="ECO:0000313" key="3">
    <source>
        <dbReference type="EMBL" id="BBE42284.1"/>
    </source>
</evidence>
<dbReference type="Proteomes" id="UP000509448">
    <property type="component" value="Chromosome"/>
</dbReference>
<dbReference type="GO" id="GO:0003677">
    <property type="term" value="F:DNA binding"/>
    <property type="evidence" value="ECO:0007669"/>
    <property type="project" value="InterPro"/>
</dbReference>
<dbReference type="Pfam" id="PF04014">
    <property type="entry name" value="MazE_antitoxin"/>
    <property type="match status" value="1"/>
</dbReference>
<evidence type="ECO:0000259" key="1">
    <source>
        <dbReference type="Pfam" id="PF01895"/>
    </source>
</evidence>
<protein>
    <submittedName>
        <fullName evidence="3">Phosphate regulatory protein homolog</fullName>
    </submittedName>
</protein>
<keyword evidence="4" id="KW-1185">Reference proteome</keyword>
<proteinExistence type="predicted"/>
<dbReference type="InterPro" id="IPR038078">
    <property type="entry name" value="PhoU-like_sf"/>
</dbReference>
<dbReference type="Pfam" id="PF01895">
    <property type="entry name" value="PhoU"/>
    <property type="match status" value="1"/>
</dbReference>
<dbReference type="AlphaFoldDB" id="A0A4P2VCP0"/>
<dbReference type="SUPFAM" id="SSF109755">
    <property type="entry name" value="PhoU-like"/>
    <property type="match status" value="1"/>
</dbReference>
<feature type="domain" description="SpoVT-AbrB" evidence="2">
    <location>
        <begin position="8"/>
        <end position="40"/>
    </location>
</feature>
<reference evidence="3 4" key="1">
    <citation type="journal article" date="2019" name="ISME J.">
        <title>Isolation and characterization of a thermophilic sulfur- and iron-reducing thaumarchaeote from a terrestrial acidic hot spring.</title>
        <authorList>
            <person name="Kato S."/>
            <person name="Itoh T."/>
            <person name="Yuki M."/>
            <person name="Nagamori M."/>
            <person name="Ohnishi M."/>
            <person name="Uematsu K."/>
            <person name="Suzuki K."/>
            <person name="Takashina T."/>
            <person name="Ohkuma M."/>
        </authorList>
    </citation>
    <scope>NUCLEOTIDE SEQUENCE [LARGE SCALE GENOMIC DNA]</scope>
    <source>
        <strain evidence="3 4">NAS-02</strain>
    </source>
</reference>
<evidence type="ECO:0000313" key="4">
    <source>
        <dbReference type="Proteomes" id="UP000509448"/>
    </source>
</evidence>
<accession>A0A4P2VCP0</accession>
<dbReference type="EMBL" id="AP018732">
    <property type="protein sequence ID" value="BBE42284.1"/>
    <property type="molecule type" value="Genomic_DNA"/>
</dbReference>
<evidence type="ECO:0000259" key="2">
    <source>
        <dbReference type="Pfam" id="PF04014"/>
    </source>
</evidence>
<dbReference type="Gene3D" id="1.20.58.220">
    <property type="entry name" value="Phosphate transport system protein phou homolog 2, domain 2"/>
    <property type="match status" value="1"/>
</dbReference>
<dbReference type="InterPro" id="IPR007159">
    <property type="entry name" value="SpoVT-AbrB_dom"/>
</dbReference>